<gene>
    <name evidence="13" type="primary">LOC111280230</name>
</gene>
<dbReference type="GO" id="GO:0042393">
    <property type="term" value="F:histone binding"/>
    <property type="evidence" value="ECO:0007669"/>
    <property type="project" value="InterPro"/>
</dbReference>
<feature type="compositionally biased region" description="Polar residues" evidence="8">
    <location>
        <begin position="2173"/>
        <end position="2187"/>
    </location>
</feature>
<feature type="compositionally biased region" description="Basic and acidic residues" evidence="8">
    <location>
        <begin position="3398"/>
        <end position="3440"/>
    </location>
</feature>
<feature type="region of interest" description="Disordered" evidence="8">
    <location>
        <begin position="289"/>
        <end position="320"/>
    </location>
</feature>
<feature type="compositionally biased region" description="Low complexity" evidence="8">
    <location>
        <begin position="2122"/>
        <end position="2136"/>
    </location>
</feature>
<dbReference type="SUPFAM" id="SSF52540">
    <property type="entry name" value="P-loop containing nucleoside triphosphate hydrolases"/>
    <property type="match status" value="2"/>
</dbReference>
<evidence type="ECO:0000313" key="12">
    <source>
        <dbReference type="Proteomes" id="UP000515121"/>
    </source>
</evidence>
<feature type="region of interest" description="Disordered" evidence="8">
    <location>
        <begin position="2004"/>
        <end position="2024"/>
    </location>
</feature>
<dbReference type="CDD" id="cd17996">
    <property type="entry name" value="DEXHc_SMARCA2_SMARCA4"/>
    <property type="match status" value="1"/>
</dbReference>
<feature type="region of interest" description="Disordered" evidence="8">
    <location>
        <begin position="2978"/>
        <end position="3014"/>
    </location>
</feature>
<name>A0A6P5X5P6_DURZI</name>
<evidence type="ECO:0000259" key="10">
    <source>
        <dbReference type="PROSITE" id="PS51194"/>
    </source>
</evidence>
<feature type="domain" description="Helicase C-terminal" evidence="10">
    <location>
        <begin position="1338"/>
        <end position="1484"/>
    </location>
</feature>
<dbReference type="InterPro" id="IPR014012">
    <property type="entry name" value="HSA_dom"/>
</dbReference>
<feature type="region of interest" description="Disordered" evidence="8">
    <location>
        <begin position="2122"/>
        <end position="2231"/>
    </location>
</feature>
<evidence type="ECO:0000256" key="3">
    <source>
        <dbReference type="ARBA" id="ARBA00022801"/>
    </source>
</evidence>
<feature type="compositionally biased region" description="Polar residues" evidence="8">
    <location>
        <begin position="1884"/>
        <end position="1911"/>
    </location>
</feature>
<dbReference type="InterPro" id="IPR049730">
    <property type="entry name" value="SNF2/RAD54-like_C"/>
</dbReference>
<feature type="compositionally biased region" description="Pro residues" evidence="8">
    <location>
        <begin position="1676"/>
        <end position="1697"/>
    </location>
</feature>
<dbReference type="PANTHER" id="PTHR10799">
    <property type="entry name" value="SNF2/RAD54 HELICASE FAMILY"/>
    <property type="match status" value="1"/>
</dbReference>
<dbReference type="GO" id="GO:0016787">
    <property type="term" value="F:hydrolase activity"/>
    <property type="evidence" value="ECO:0007669"/>
    <property type="project" value="UniProtKB-KW"/>
</dbReference>
<proteinExistence type="predicted"/>
<evidence type="ECO:0000256" key="4">
    <source>
        <dbReference type="ARBA" id="ARBA00022806"/>
    </source>
</evidence>
<evidence type="ECO:0000259" key="11">
    <source>
        <dbReference type="PROSITE" id="PS51204"/>
    </source>
</evidence>
<feature type="domain" description="HSA" evidence="11">
    <location>
        <begin position="839"/>
        <end position="911"/>
    </location>
</feature>
<dbReference type="PROSITE" id="PS51194">
    <property type="entry name" value="HELICASE_CTER"/>
    <property type="match status" value="1"/>
</dbReference>
<keyword evidence="7" id="KW-0175">Coiled coil</keyword>
<dbReference type="InterPro" id="IPR001650">
    <property type="entry name" value="Helicase_C-like"/>
</dbReference>
<keyword evidence="4" id="KW-0347">Helicase</keyword>
<feature type="region of interest" description="Disordered" evidence="8">
    <location>
        <begin position="126"/>
        <end position="247"/>
    </location>
</feature>
<comment type="subcellular location">
    <subcellularLocation>
        <location evidence="1">Nucleus</location>
    </subcellularLocation>
</comment>
<evidence type="ECO:0000256" key="5">
    <source>
        <dbReference type="ARBA" id="ARBA00022840"/>
    </source>
</evidence>
<feature type="compositionally biased region" description="Polar residues" evidence="8">
    <location>
        <begin position="2445"/>
        <end position="2459"/>
    </location>
</feature>
<feature type="compositionally biased region" description="Basic and acidic residues" evidence="8">
    <location>
        <begin position="3540"/>
        <end position="3549"/>
    </location>
</feature>
<feature type="compositionally biased region" description="Polar residues" evidence="8">
    <location>
        <begin position="1774"/>
        <end position="1797"/>
    </location>
</feature>
<dbReference type="GO" id="GO:0004386">
    <property type="term" value="F:helicase activity"/>
    <property type="evidence" value="ECO:0007669"/>
    <property type="project" value="UniProtKB-KW"/>
</dbReference>
<dbReference type="Pfam" id="PF14619">
    <property type="entry name" value="SnAC"/>
    <property type="match status" value="1"/>
</dbReference>
<reference evidence="13" key="1">
    <citation type="submission" date="2025-08" db="UniProtKB">
        <authorList>
            <consortium name="RefSeq"/>
        </authorList>
    </citation>
    <scope>IDENTIFICATION</scope>
    <source>
        <tissue evidence="13">Fruit stalk</tissue>
    </source>
</reference>
<evidence type="ECO:0000313" key="13">
    <source>
        <dbReference type="RefSeq" id="XP_022723171.1"/>
    </source>
</evidence>
<dbReference type="InterPro" id="IPR000330">
    <property type="entry name" value="SNF2_N"/>
</dbReference>
<dbReference type="InterPro" id="IPR029295">
    <property type="entry name" value="SnAC"/>
</dbReference>
<accession>A0A6P5X5P6</accession>
<keyword evidence="2" id="KW-0547">Nucleotide-binding</keyword>
<feature type="region of interest" description="Disordered" evidence="8">
    <location>
        <begin position="512"/>
        <end position="532"/>
    </location>
</feature>
<feature type="compositionally biased region" description="Basic and acidic residues" evidence="8">
    <location>
        <begin position="559"/>
        <end position="575"/>
    </location>
</feature>
<evidence type="ECO:0000259" key="9">
    <source>
        <dbReference type="PROSITE" id="PS51192"/>
    </source>
</evidence>
<feature type="region of interest" description="Disordered" evidence="8">
    <location>
        <begin position="3383"/>
        <end position="3464"/>
    </location>
</feature>
<dbReference type="RefSeq" id="XP_022723171.1">
    <property type="nucleotide sequence ID" value="XM_022867436.1"/>
</dbReference>
<dbReference type="GO" id="GO:0005634">
    <property type="term" value="C:nucleus"/>
    <property type="evidence" value="ECO:0007669"/>
    <property type="project" value="UniProtKB-SubCell"/>
</dbReference>
<dbReference type="FunFam" id="3.40.50.300:FF:000871">
    <property type="entry name" value="Chromatin structure-remodeling complex protein SYD"/>
    <property type="match status" value="1"/>
</dbReference>
<dbReference type="KEGG" id="dzi:111280230"/>
<sequence length="3583" mass="389475">MASSSHNVELEAAKFLHKLIQDSKDEPEKLATKLYVILQHMKSSGKEHSMPFQVISRAMETVISRHGLDLEALKSSRLPLTGGSQTVDSTSGQYAGKLLSIKIHLASHGSSQTVAVPKDSKAGLAQNEMPKFDPFSSGRPPVGPSIAGHEYYQGAGTHRSSQSFDHESPSSLDTRSANSQSQDKQMNPSDNKRSATKRRRGDSSSPLEPNFDNSQQLDSRNAVNDPRKGKMNKAEPSGPANYNLVPSSGQMEYFPSLPGNMRSILRGRQDGQNVTENLVDSANISNFMSGAPSSKYPEEVEVSSTQNAPGQQQGGVPGAHEVFSSRGVWNQNMAGLPFDRSQLNRFPPNVVSGNMTAEIATQQSMHASLVSGGQPATSNSYPAGELAFWHPGQLSGSESQKLGLSKLSAGKVLEHDGGSSNMLAGTNKIAQVGRQNCASEMTMLRATAPRDPGKSLVSQSATLSGMPFKEQQLKQLRAQCLVFLAFRNRLMPKKLHLEIALGNIFPREVGNTDGPRKELNDHRGKAQTSNELSSISEVAMPFGRVNNAPSSSTSIGRFSEPDSLSKEAEKLRMEESNGPISDLSAIVDERKHILATKKAEAEIQSQETVEPQAYINTLSQQPDSATIKGGFTVSNPVDSMENGHLRVGKGDLASSVMGANKQVNPEMMGWSGIGCHNEISRVSLPAGAVQHDLVLERKDTDPSQFRSPEQNEEDKSLSTDSLPSPKHTMLEKWIMDQRRRKLLAEQNWALKQQKTKQRIITCFTKLKENVSSSEDISAKTKSVIELKKLQLLELQRRLRSDFLNDFFKPITNDMERLKSYKKHRHGRRIKQLERYEQKMKEERQKRIHERQKEFFSEIEAYKERLDDVFKIRRERWKGFNKYVKEFHKRKERIHREKIDRIQREKINLLKINDVEGYLRMVQDAKSDRVKQLLKETEKYLQKLGSKLQDAKAIASRFENDMDEMRTASVVENDAVIENEDEAKHYMESNEKYYLMAHSIKENISEQPTFLKGGKLREYQMNGLRWLVSLYNNHLNGILADEMGLGKTVQVISLICYLMECKNDRGPFLVVVPSSVLPGWESEINFWAPEILKIVYAGPPEERRRLFKERIVHHKFNILLTTYEYLMNKHDRPKLSKIHWHYIIIDEGHRIKNASCKLNADLKHYQSSHRLLLTGTPLQNNLEELWALLNFLLPNIFNSSEDFSQWFNKPFESNGDNSADEALLSEEENLLIINRLHQVLRPFVLRRLKHKVENQLPEKIERLIRCEASAYQKLLMKRVEENLGAMGNSKARSVHNSVMELRNICNHPYLSQLHVEEVDSLIPQHYLPPIIRHCGKLEMLDRLLPKLKATDHRVLFFSTMTRLLDVMEDYLTFKQYRYLRLDGHTSGTDRGALIEKFNQQGSPFFIFLLSIRAGGVGVNLQAADTVIIFDTDWNPQVDLQAQARAHRIGQKKDVLVLRFETVQTVEEQVRASAEHKLGVANQSITAGFFDNNTSAEDRREYLESLLRECKKEEAAPVLDDDALNDLLARSESEIDVFESVDKQRREEEMAKWKKLVLGSGLDGSKPLPPLPSRLVTDDDLKEFCEEMKLYDIPTTGVQPNVGVKRKSESLGGLDTRQYGRGKRAREVRSYEEQWTEEEFEKMCQVDSPESPKLNDAVERNLPKDASMGTVSSTDPHALPPPPPPPPPPSPPPPPPPTLSQPLPMEPASQSQQHNKDATPPSKRGRGRPRRATADKSPTTPVLPAPSGTSKVDIGLQKGAYSSSSASPAPDPHNNAGASLNLQPSAPSVSATPGQSNPPGFSPPVQSKGQGRKTQTGGQAPRRRGKKQEPAFSPAVDGLAVPAPEPNELSQIKSVNPQDSRSAAISGTVPSVSSVPMVECTNTVPISTGAYCTSGTSHPSDAGVSLNSQSIPTPSGAPIAESSPPCATLPVQVKGQGRKVQSGVGTPQRRGKKQAQISAVALDVSSGQDSNLSPLAQGRSAETSNKVIVMRGNLENDYFDPTKVTQEQAHRTNAPAAVTGQDQHSTEHDNLSQIKQPESSQEVHNSTAITIGPPVGQIQNDEAHEKASVITEVLPECSSEKAKSGEVFGNQVGIVPFIPVLSQTSVEVVKSQILEGKMHSTISTAKTASSVASATTDSLPTSNPLEGANKTIPTPGAKIAPSSQPFPTYAPVASAPQSVPSCPTESVQSKRPGRKTTNRAEAPRRRGRKPAIPDTSSGQDLKINSQPQNRSKDLLVNKATVRKSNQDSGPHELVNVAQVHASEVHSPGASVGHDSKRKVTSAIPAFSRIQTADVNDVARVMKEIFSETCSPKTKVGEPPGSEGRNTPTAPLSSKAFEEVVKNQSLDGKSAVSIPAHEKAAAACEVPAEKCKKQSETKADSKGLEDNASLVVKTPVQTADSLKPKCSTHTALNENSITESNMEVDSTCSNAGDMKDVSQGTPAPGGDQSDSIVQPDSPNQMDLPTAESDKTNIEPAFKESPNADNTGDNSRMVPSVSGSVVPSSNDSETKKAGMTEIYSSSKVEPSLKESPRASDGNSSSVGLDDIPAETLVSDECAVNLSGLSFVKSDMPSIVMGCSTEAVVVECPEASENSNNFGISSTVEDTARARETATFNETATLDGQSGSTEAKGDPVPEPVLSIATESTDIQLVPRDDGALQQQPLVVNDREGKGVEIDNMEVDLSLIEVPPLKDFTAELPNRDPAPEVGGGKQLSAGVETTKGDYVEVCDAEVKPLETQSEPAMPSLEIALPLSDCLEDKKIEQSRTEADANESEEKPPVVVMNPITESVCSVPQCQATTGPANISDFRQLSCEISITESSMELDCKVHINASEKEDFASQRSKSPKGDSTDLTVGISSNQIELSVASPSKVDLHQLGQNSCENKTEISSEDSLAMTHYNASNLESTIDSTNARDACNLSGAVPPSSVLMEPNVASSEDKEKASLKFSKSYVLGINSSKAIVACDYSGVTAVVPLSSDHALAGSLPDLTGIPSENRSESSARESLESSFNNVESAEGASHSIKLHDVTDHPRESLPISNCPEKSGTVDTPAMFENNSECESEPCPDESGTENAPAMVENKSECESEPCSVKSGMVEVPAMAENNSEFEAEPSLKSSPALNAETLGSAAISLRPDVDDVPPMTSNISPSPVHSGMVELPAITENEFGKETVPLQESLQTSATKRGSLEALNISTKSHSLGDYCREAGAAECCHEAIIGGPEISQKFDDHGAASLVADMAAGNNQVLDEASDNVDGPSSGSENMRNSVSDPIHLVASVSTNIELMPKDDELQWASAGGDGNSVDVSNKEAEPSGQPSSSLKDFDAESANVDFVPGDLGEVNPSLGIESIGGNNVDRDVNPLEMEASMEKDIAEEFVPGDHSKMHLQVGVASNEGDSIQVGNTKVDPSEEHATLSEVTTKESPKGEHVLKDQSQELPGIERTEADHVEASTVEPNSSEALASSLQSGDSDDKVLVQRSKVDIIEGCNVESNPTEGPSSSQVIPDESANPELRHNDHVITQLQSKDHAEASQQPKVESADVSNMEIDPTETKVEDHAEASQQPKVHSADVSNMEIDSSETKVPSPCTDETNA</sequence>
<feature type="region of interest" description="Disordered" evidence="8">
    <location>
        <begin position="3282"/>
        <end position="3329"/>
    </location>
</feature>
<keyword evidence="3" id="KW-0378">Hydrolase</keyword>
<feature type="compositionally biased region" description="Polar residues" evidence="8">
    <location>
        <begin position="158"/>
        <end position="189"/>
    </location>
</feature>
<feature type="region of interest" description="Disordered" evidence="8">
    <location>
        <begin position="1599"/>
        <end position="1872"/>
    </location>
</feature>
<dbReference type="Proteomes" id="UP000515121">
    <property type="component" value="Unplaced"/>
</dbReference>
<feature type="compositionally biased region" description="Polar residues" evidence="8">
    <location>
        <begin position="3444"/>
        <end position="3459"/>
    </location>
</feature>
<dbReference type="InterPro" id="IPR027417">
    <property type="entry name" value="P-loop_NTPase"/>
</dbReference>
<organism evidence="12 13">
    <name type="scientific">Durio zibethinus</name>
    <name type="common">Durian</name>
    <dbReference type="NCBI Taxonomy" id="66656"/>
    <lineage>
        <taxon>Eukaryota</taxon>
        <taxon>Viridiplantae</taxon>
        <taxon>Streptophyta</taxon>
        <taxon>Embryophyta</taxon>
        <taxon>Tracheophyta</taxon>
        <taxon>Spermatophyta</taxon>
        <taxon>Magnoliopsida</taxon>
        <taxon>eudicotyledons</taxon>
        <taxon>Gunneridae</taxon>
        <taxon>Pentapetalae</taxon>
        <taxon>rosids</taxon>
        <taxon>malvids</taxon>
        <taxon>Malvales</taxon>
        <taxon>Malvaceae</taxon>
        <taxon>Helicteroideae</taxon>
        <taxon>Durio</taxon>
    </lineage>
</organism>
<feature type="compositionally biased region" description="Polar residues" evidence="8">
    <location>
        <begin position="2410"/>
        <end position="2427"/>
    </location>
</feature>
<dbReference type="GeneID" id="111280230"/>
<keyword evidence="6" id="KW-0539">Nucleus</keyword>
<evidence type="ECO:0000256" key="1">
    <source>
        <dbReference type="ARBA" id="ARBA00004123"/>
    </source>
</evidence>
<feature type="region of interest" description="Disordered" evidence="8">
    <location>
        <begin position="2410"/>
        <end position="2538"/>
    </location>
</feature>
<dbReference type="Gene3D" id="3.40.50.300">
    <property type="entry name" value="P-loop containing nucleotide triphosphate hydrolases"/>
    <property type="match status" value="1"/>
</dbReference>
<feature type="compositionally biased region" description="Low complexity" evidence="8">
    <location>
        <begin position="1804"/>
        <end position="1817"/>
    </location>
</feature>
<feature type="compositionally biased region" description="Basic and acidic residues" evidence="8">
    <location>
        <begin position="2990"/>
        <end position="3000"/>
    </location>
</feature>
<feature type="compositionally biased region" description="Polar residues" evidence="8">
    <location>
        <begin position="3480"/>
        <end position="3493"/>
    </location>
</feature>
<dbReference type="CDD" id="cd18793">
    <property type="entry name" value="SF2_C_SNF"/>
    <property type="match status" value="1"/>
</dbReference>
<feature type="region of interest" description="Disordered" evidence="8">
    <location>
        <begin position="1884"/>
        <end position="1953"/>
    </location>
</feature>
<feature type="compositionally biased region" description="Low complexity" evidence="8">
    <location>
        <begin position="2490"/>
        <end position="2501"/>
    </location>
</feature>
<evidence type="ECO:0000256" key="7">
    <source>
        <dbReference type="SAM" id="Coils"/>
    </source>
</evidence>
<protein>
    <submittedName>
        <fullName evidence="13">Chromatin structure-remodeling complex protein SYD-like isoform X1</fullName>
    </submittedName>
</protein>
<dbReference type="PROSITE" id="PS51204">
    <property type="entry name" value="HSA"/>
    <property type="match status" value="1"/>
</dbReference>
<dbReference type="PROSITE" id="PS51192">
    <property type="entry name" value="HELICASE_ATP_BIND_1"/>
    <property type="match status" value="1"/>
</dbReference>
<feature type="coiled-coil region" evidence="7">
    <location>
        <begin position="940"/>
        <end position="967"/>
    </location>
</feature>
<dbReference type="GO" id="GO:0005524">
    <property type="term" value="F:ATP binding"/>
    <property type="evidence" value="ECO:0007669"/>
    <property type="project" value="UniProtKB-KW"/>
</dbReference>
<dbReference type="FunFam" id="3.40.50.10810:FF:000016">
    <property type="entry name" value="Chromatin structure-remodeling complex protein SYD"/>
    <property type="match status" value="1"/>
</dbReference>
<feature type="region of interest" description="Disordered" evidence="8">
    <location>
        <begin position="3477"/>
        <end position="3583"/>
    </location>
</feature>
<feature type="region of interest" description="Disordered" evidence="8">
    <location>
        <begin position="698"/>
        <end position="725"/>
    </location>
</feature>
<dbReference type="SMART" id="SM00487">
    <property type="entry name" value="DEXDc"/>
    <property type="match status" value="1"/>
</dbReference>
<feature type="region of interest" description="Disordered" evidence="8">
    <location>
        <begin position="548"/>
        <end position="577"/>
    </location>
</feature>
<evidence type="ECO:0000256" key="8">
    <source>
        <dbReference type="SAM" id="MobiDB-lite"/>
    </source>
</evidence>
<dbReference type="SMART" id="SM00490">
    <property type="entry name" value="HELICc"/>
    <property type="match status" value="1"/>
</dbReference>
<feature type="region of interest" description="Disordered" evidence="8">
    <location>
        <begin position="2307"/>
        <end position="2330"/>
    </location>
</feature>
<dbReference type="Pfam" id="PF00271">
    <property type="entry name" value="Helicase_C"/>
    <property type="match status" value="1"/>
</dbReference>
<dbReference type="OrthoDB" id="5857104at2759"/>
<feature type="compositionally biased region" description="Basic and acidic residues" evidence="8">
    <location>
        <begin position="514"/>
        <end position="524"/>
    </location>
</feature>
<evidence type="ECO:0000256" key="2">
    <source>
        <dbReference type="ARBA" id="ARBA00022741"/>
    </source>
</evidence>
<feature type="compositionally biased region" description="Polar residues" evidence="8">
    <location>
        <begin position="2212"/>
        <end position="2227"/>
    </location>
</feature>
<keyword evidence="12" id="KW-1185">Reference proteome</keyword>
<dbReference type="InterPro" id="IPR038718">
    <property type="entry name" value="SNF2-like_sf"/>
</dbReference>
<dbReference type="InterPro" id="IPR014001">
    <property type="entry name" value="Helicase_ATP-bd"/>
</dbReference>
<feature type="compositionally biased region" description="Polar residues" evidence="8">
    <location>
        <begin position="1846"/>
        <end position="1872"/>
    </location>
</feature>
<feature type="domain" description="Helicase ATP-binding" evidence="9">
    <location>
        <begin position="1027"/>
        <end position="1194"/>
    </location>
</feature>
<evidence type="ECO:0000256" key="6">
    <source>
        <dbReference type="ARBA" id="ARBA00023242"/>
    </source>
</evidence>
<feature type="compositionally biased region" description="Polar residues" evidence="8">
    <location>
        <begin position="203"/>
        <end position="222"/>
    </location>
</feature>
<dbReference type="SMART" id="SM01314">
    <property type="entry name" value="SnAC"/>
    <property type="match status" value="1"/>
</dbReference>
<keyword evidence="5" id="KW-0067">ATP-binding</keyword>
<dbReference type="Pfam" id="PF00176">
    <property type="entry name" value="SNF2-rel_dom"/>
    <property type="match status" value="1"/>
</dbReference>
<dbReference type="Gene3D" id="3.40.50.10810">
    <property type="entry name" value="Tandem AAA-ATPase domain"/>
    <property type="match status" value="1"/>
</dbReference>